<accession>A0A371JNG3</accession>
<feature type="transmembrane region" description="Helical" evidence="1">
    <location>
        <begin position="16"/>
        <end position="34"/>
    </location>
</feature>
<dbReference type="PROSITE" id="PS51257">
    <property type="entry name" value="PROKAR_LIPOPROTEIN"/>
    <property type="match status" value="1"/>
</dbReference>
<evidence type="ECO:0000259" key="2">
    <source>
        <dbReference type="Pfam" id="PF04892"/>
    </source>
</evidence>
<keyword evidence="1" id="KW-0812">Transmembrane</keyword>
<dbReference type="AlphaFoldDB" id="A0A371JNG3"/>
<comment type="caution">
    <text evidence="3">The sequence shown here is derived from an EMBL/GenBank/DDBJ whole genome shotgun (WGS) entry which is preliminary data.</text>
</comment>
<evidence type="ECO:0000313" key="4">
    <source>
        <dbReference type="Proteomes" id="UP000261828"/>
    </source>
</evidence>
<keyword evidence="4" id="KW-1185">Reference proteome</keyword>
<sequence>MELDKGKIEIPFADKITHFVFYLIFSILACLFFRERSKGKIHMGRAIGYSALIAIVYGIFIEILQHTVTVDRMAEFGDILANTIGTIAGVGLIWWYFSKERQLKWKI</sequence>
<dbReference type="PANTHER" id="PTHR28008">
    <property type="entry name" value="DOMAIN PROTEIN, PUTATIVE (AFU_ORTHOLOGUE AFUA_3G10980)-RELATED"/>
    <property type="match status" value="1"/>
</dbReference>
<dbReference type="InterPro" id="IPR006976">
    <property type="entry name" value="VanZ-like"/>
</dbReference>
<keyword evidence="1" id="KW-1133">Transmembrane helix</keyword>
<evidence type="ECO:0000313" key="3">
    <source>
        <dbReference type="EMBL" id="RDY58748.1"/>
    </source>
</evidence>
<dbReference type="PANTHER" id="PTHR28008:SF1">
    <property type="entry name" value="DOMAIN PROTEIN, PUTATIVE (AFU_ORTHOLOGUE AFUA_3G10980)-RELATED"/>
    <property type="match status" value="1"/>
</dbReference>
<keyword evidence="1" id="KW-0472">Membrane</keyword>
<reference evidence="3 4" key="1">
    <citation type="submission" date="2018-08" db="EMBL/GenBank/DDBJ databases">
        <title>Muricauda nanhaiensis sp. nov., isolated from seawater of the South China Sea.</title>
        <authorList>
            <person name="Dang Y."/>
        </authorList>
    </citation>
    <scope>NUCLEOTIDE SEQUENCE [LARGE SCALE GENOMIC DNA]</scope>
    <source>
        <strain evidence="3 4">SM1704</strain>
    </source>
</reference>
<feature type="domain" description="VanZ-like" evidence="2">
    <location>
        <begin position="13"/>
        <end position="95"/>
    </location>
</feature>
<dbReference type="NCBIfam" id="NF037970">
    <property type="entry name" value="vanZ_1"/>
    <property type="match status" value="1"/>
</dbReference>
<organism evidence="3 4">
    <name type="scientific">Flagellimonas nanhaiensis</name>
    <dbReference type="NCBI Taxonomy" id="2292706"/>
    <lineage>
        <taxon>Bacteria</taxon>
        <taxon>Pseudomonadati</taxon>
        <taxon>Bacteroidota</taxon>
        <taxon>Flavobacteriia</taxon>
        <taxon>Flavobacteriales</taxon>
        <taxon>Flavobacteriaceae</taxon>
        <taxon>Flagellimonas</taxon>
    </lineage>
</organism>
<proteinExistence type="predicted"/>
<dbReference type="EMBL" id="QTJX01000003">
    <property type="protein sequence ID" value="RDY58748.1"/>
    <property type="molecule type" value="Genomic_DNA"/>
</dbReference>
<name>A0A371JNG3_9FLAO</name>
<dbReference type="Proteomes" id="UP000261828">
    <property type="component" value="Unassembled WGS sequence"/>
</dbReference>
<dbReference type="Pfam" id="PF04892">
    <property type="entry name" value="VanZ"/>
    <property type="match status" value="1"/>
</dbReference>
<gene>
    <name evidence="3" type="ORF">DX873_13820</name>
</gene>
<feature type="transmembrane region" description="Helical" evidence="1">
    <location>
        <begin position="79"/>
        <end position="97"/>
    </location>
</feature>
<protein>
    <recommendedName>
        <fullName evidence="2">VanZ-like domain-containing protein</fullName>
    </recommendedName>
</protein>
<evidence type="ECO:0000256" key="1">
    <source>
        <dbReference type="SAM" id="Phobius"/>
    </source>
</evidence>
<feature type="transmembrane region" description="Helical" evidence="1">
    <location>
        <begin position="46"/>
        <end position="67"/>
    </location>
</feature>